<dbReference type="AlphaFoldDB" id="A0A834VFZ8"/>
<reference evidence="4" key="1">
    <citation type="journal article" date="2020" name="PLoS Negl. Trop. Dis.">
        <title>High-quality nuclear genome for Sarcoptes scabiei-A critical resource for a neglected parasite.</title>
        <authorList>
            <person name="Korhonen P.K."/>
            <person name="Gasser R.B."/>
            <person name="Ma G."/>
            <person name="Wang T."/>
            <person name="Stroehlein A.J."/>
            <person name="Young N.D."/>
            <person name="Ang C.S."/>
            <person name="Fernando D.D."/>
            <person name="Lu H.C."/>
            <person name="Taylor S."/>
            <person name="Reynolds S.L."/>
            <person name="Mofiz E."/>
            <person name="Najaraj S.H."/>
            <person name="Gowda H."/>
            <person name="Madugundu A."/>
            <person name="Renuse S."/>
            <person name="Holt D."/>
            <person name="Pandey A."/>
            <person name="Papenfuss A.T."/>
            <person name="Fischer K."/>
        </authorList>
    </citation>
    <scope>NUCLEOTIDE SEQUENCE [LARGE SCALE GENOMIC DNA]</scope>
</reference>
<gene>
    <name evidence="2" type="ORF">SSS_1900</name>
</gene>
<evidence type="ECO:0000256" key="1">
    <source>
        <dbReference type="SAM" id="Coils"/>
    </source>
</evidence>
<sequence>MEASSSNLFGTSKIKMNNVKRIFENFLSQDATLSDNDDDESLFEEENLLEEFLQKDLSNKTTIDSEQNQIDLEKLISERAMSSMHGFEDFFEKLQKYQQKDFLDQDDVLPSKILPTIQTNKEAMAYIRKLIQNVELQEKNIEKTVETLQENFDDLLRKIETNFDEKERRFQNRIKLIEEMDNCRYRDDENRFELLLQKLQNQNNEKDEIFRNYNILLGIFEEQKNR</sequence>
<dbReference type="Proteomes" id="UP000070412">
    <property type="component" value="Unassembled WGS sequence"/>
</dbReference>
<dbReference type="EnsemblMetazoa" id="SSS_1900s_mrna">
    <property type="protein sequence ID" value="KAF7492178.1"/>
    <property type="gene ID" value="SSS_1900"/>
</dbReference>
<protein>
    <submittedName>
        <fullName evidence="2 3">Uncharacterized protein</fullName>
    </submittedName>
</protein>
<reference evidence="3" key="3">
    <citation type="submission" date="2022-06" db="UniProtKB">
        <authorList>
            <consortium name="EnsemblMetazoa"/>
        </authorList>
    </citation>
    <scope>IDENTIFICATION</scope>
</reference>
<keyword evidence="4" id="KW-1185">Reference proteome</keyword>
<evidence type="ECO:0000313" key="3">
    <source>
        <dbReference type="EnsemblMetazoa" id="KAF7492178.1"/>
    </source>
</evidence>
<feature type="coiled-coil region" evidence="1">
    <location>
        <begin position="127"/>
        <end position="158"/>
    </location>
</feature>
<organism evidence="2">
    <name type="scientific">Sarcoptes scabiei</name>
    <name type="common">Itch mite</name>
    <name type="synonym">Acarus scabiei</name>
    <dbReference type="NCBI Taxonomy" id="52283"/>
    <lineage>
        <taxon>Eukaryota</taxon>
        <taxon>Metazoa</taxon>
        <taxon>Ecdysozoa</taxon>
        <taxon>Arthropoda</taxon>
        <taxon>Chelicerata</taxon>
        <taxon>Arachnida</taxon>
        <taxon>Acari</taxon>
        <taxon>Acariformes</taxon>
        <taxon>Sarcoptiformes</taxon>
        <taxon>Astigmata</taxon>
        <taxon>Psoroptidia</taxon>
        <taxon>Sarcoptoidea</taxon>
        <taxon>Sarcoptidae</taxon>
        <taxon>Sarcoptinae</taxon>
        <taxon>Sarcoptes</taxon>
    </lineage>
</organism>
<feature type="coiled-coil region" evidence="1">
    <location>
        <begin position="185"/>
        <end position="212"/>
    </location>
</feature>
<dbReference type="EMBL" id="WVUK01000056">
    <property type="protein sequence ID" value="KAF7492178.1"/>
    <property type="molecule type" value="Genomic_DNA"/>
</dbReference>
<keyword evidence="1" id="KW-0175">Coiled coil</keyword>
<accession>A0A834VFZ8</accession>
<proteinExistence type="predicted"/>
<evidence type="ECO:0000313" key="2">
    <source>
        <dbReference type="EMBL" id="KAF7492178.1"/>
    </source>
</evidence>
<evidence type="ECO:0000313" key="4">
    <source>
        <dbReference type="Proteomes" id="UP000070412"/>
    </source>
</evidence>
<name>A0A834VFZ8_SARSC</name>
<reference evidence="2" key="2">
    <citation type="submission" date="2020-01" db="EMBL/GenBank/DDBJ databases">
        <authorList>
            <person name="Korhonen P.K.K."/>
            <person name="Guangxu M.G."/>
            <person name="Wang T.W."/>
            <person name="Stroehlein A.J.S."/>
            <person name="Young N.D."/>
            <person name="Ang C.-S.A."/>
            <person name="Fernando D.W.F."/>
            <person name="Lu H.L."/>
            <person name="Taylor S.T."/>
            <person name="Ehtesham M.E.M."/>
            <person name="Najaraj S.H.N."/>
            <person name="Harsha G.H.G."/>
            <person name="Madugundu A.M."/>
            <person name="Renuse S.R."/>
            <person name="Holt D.H."/>
            <person name="Pandey A.P."/>
            <person name="Papenfuss A.P."/>
            <person name="Gasser R.B.G."/>
            <person name="Fischer K.F."/>
        </authorList>
    </citation>
    <scope>NUCLEOTIDE SEQUENCE</scope>
    <source>
        <strain evidence="2">SSS_KF_BRIS2020</strain>
    </source>
</reference>